<evidence type="ECO:0000256" key="4">
    <source>
        <dbReference type="ARBA" id="ARBA00023251"/>
    </source>
</evidence>
<dbReference type="Pfam" id="PF00132">
    <property type="entry name" value="Hexapep"/>
    <property type="match status" value="1"/>
</dbReference>
<name>A0A1M7A687_9HYPH</name>
<evidence type="ECO:0000256" key="5">
    <source>
        <dbReference type="ARBA" id="ARBA00023315"/>
    </source>
</evidence>
<dbReference type="EMBL" id="FRBW01000001">
    <property type="protein sequence ID" value="SHL38212.1"/>
    <property type="molecule type" value="Genomic_DNA"/>
</dbReference>
<evidence type="ECO:0000256" key="3">
    <source>
        <dbReference type="ARBA" id="ARBA00022737"/>
    </source>
</evidence>
<dbReference type="FunFam" id="2.160.10.10:FF:000037">
    <property type="entry name" value="Streptogramin A acetyltransferase"/>
    <property type="match status" value="1"/>
</dbReference>
<dbReference type="GO" id="GO:0046677">
    <property type="term" value="P:response to antibiotic"/>
    <property type="evidence" value="ECO:0007669"/>
    <property type="project" value="UniProtKB-KW"/>
</dbReference>
<dbReference type="Proteomes" id="UP000186002">
    <property type="component" value="Unassembled WGS sequence"/>
</dbReference>
<dbReference type="InterPro" id="IPR001451">
    <property type="entry name" value="Hexapep"/>
</dbReference>
<comment type="similarity">
    <text evidence="1">Belongs to the transferase hexapeptide repeat family.</text>
</comment>
<proteinExistence type="inferred from homology"/>
<dbReference type="OrthoDB" id="9815592at2"/>
<accession>A0A1M7A687</accession>
<dbReference type="GO" id="GO:0016746">
    <property type="term" value="F:acyltransferase activity"/>
    <property type="evidence" value="ECO:0007669"/>
    <property type="project" value="UniProtKB-KW"/>
</dbReference>
<evidence type="ECO:0000256" key="1">
    <source>
        <dbReference type="ARBA" id="ARBA00007274"/>
    </source>
</evidence>
<keyword evidence="7" id="KW-1185">Reference proteome</keyword>
<evidence type="ECO:0000313" key="7">
    <source>
        <dbReference type="Proteomes" id="UP000186002"/>
    </source>
</evidence>
<evidence type="ECO:0000313" key="6">
    <source>
        <dbReference type="EMBL" id="SHL38212.1"/>
    </source>
</evidence>
<sequence>MHGPNPDERYPFQGAPHTVFIKNVITGSNIEAGDYSYFHDFEGADQFQEKCVRYHFDFIGDRLVIGKFCAIASGVQFIMNGANHAMDGVSTYPFSIFQNGWEKDFNPESFARANRGDTMIGNDVWIGNGATILPGVKIGNGAIIGAKSVVAGDVPDYAVVAGNPARVVRLRFPEEDIRRLLAVAWWDWPADRITGALTALRQSGITALEEIAAREP</sequence>
<dbReference type="InterPro" id="IPR050179">
    <property type="entry name" value="Trans_hexapeptide_repeat"/>
</dbReference>
<keyword evidence="5" id="KW-0012">Acyltransferase</keyword>
<dbReference type="STRING" id="735517.SAMN05444272_0440"/>
<keyword evidence="3" id="KW-0677">Repeat</keyword>
<keyword evidence="2 6" id="KW-0808">Transferase</keyword>
<dbReference type="PANTHER" id="PTHR43300:SF11">
    <property type="entry name" value="ACETYLTRANSFERASE RV3034C-RELATED"/>
    <property type="match status" value="1"/>
</dbReference>
<gene>
    <name evidence="6" type="ORF">SAMN05444272_0440</name>
</gene>
<dbReference type="PANTHER" id="PTHR43300">
    <property type="entry name" value="ACETYLTRANSFERASE"/>
    <property type="match status" value="1"/>
</dbReference>
<dbReference type="InterPro" id="IPR018357">
    <property type="entry name" value="Hexapep_transf_CS"/>
</dbReference>
<evidence type="ECO:0000256" key="2">
    <source>
        <dbReference type="ARBA" id="ARBA00022679"/>
    </source>
</evidence>
<reference evidence="6 7" key="1">
    <citation type="submission" date="2016-11" db="EMBL/GenBank/DDBJ databases">
        <authorList>
            <person name="Jaros S."/>
            <person name="Januszkiewicz K."/>
            <person name="Wedrychowicz H."/>
        </authorList>
    </citation>
    <scope>NUCLEOTIDE SEQUENCE [LARGE SCALE GENOMIC DNA]</scope>
    <source>
        <strain evidence="6 7">DSM 22153</strain>
    </source>
</reference>
<dbReference type="InterPro" id="IPR011004">
    <property type="entry name" value="Trimer_LpxA-like_sf"/>
</dbReference>
<dbReference type="PROSITE" id="PS00101">
    <property type="entry name" value="HEXAPEP_TRANSFERASES"/>
    <property type="match status" value="1"/>
</dbReference>
<dbReference type="AlphaFoldDB" id="A0A1M7A687"/>
<dbReference type="RefSeq" id="WP_073008241.1">
    <property type="nucleotide sequence ID" value="NZ_FRBW01000001.1"/>
</dbReference>
<keyword evidence="4" id="KW-0046">Antibiotic resistance</keyword>
<dbReference type="CDD" id="cd03349">
    <property type="entry name" value="LbH_XAT"/>
    <property type="match status" value="1"/>
</dbReference>
<organism evidence="6 7">
    <name type="scientific">Roseibium suaedae</name>
    <dbReference type="NCBI Taxonomy" id="735517"/>
    <lineage>
        <taxon>Bacteria</taxon>
        <taxon>Pseudomonadati</taxon>
        <taxon>Pseudomonadota</taxon>
        <taxon>Alphaproteobacteria</taxon>
        <taxon>Hyphomicrobiales</taxon>
        <taxon>Stappiaceae</taxon>
        <taxon>Roseibium</taxon>
    </lineage>
</organism>
<protein>
    <submittedName>
        <fullName evidence="6">Virginiamycin A acetyltransferase</fullName>
    </submittedName>
</protein>
<dbReference type="SUPFAM" id="SSF51161">
    <property type="entry name" value="Trimeric LpxA-like enzymes"/>
    <property type="match status" value="1"/>
</dbReference>
<dbReference type="Gene3D" id="2.160.10.10">
    <property type="entry name" value="Hexapeptide repeat proteins"/>
    <property type="match status" value="1"/>
</dbReference>